<dbReference type="Proteomes" id="UP001492541">
    <property type="component" value="Chromosome"/>
</dbReference>
<gene>
    <name evidence="1" type="ORF">LPQ35_07540</name>
</gene>
<proteinExistence type="predicted"/>
<evidence type="ECO:0000313" key="2">
    <source>
        <dbReference type="Proteomes" id="UP001492541"/>
    </source>
</evidence>
<protein>
    <submittedName>
        <fullName evidence="1">DUF169 domain-containing protein</fullName>
    </submittedName>
</protein>
<dbReference type="RefSeq" id="WP_193808255.1">
    <property type="nucleotide sequence ID" value="NZ_CP087714.1"/>
</dbReference>
<accession>A0ABZ3H0Z2</accession>
<name>A0ABZ3H0Z2_GEOAI</name>
<reference evidence="1 2" key="1">
    <citation type="submission" date="2021-11" db="EMBL/GenBank/DDBJ databases">
        <title>Whole genome of Geoglobus acetivorans.</title>
        <authorList>
            <person name="Liu D."/>
        </authorList>
    </citation>
    <scope>NUCLEOTIDE SEQUENCE [LARGE SCALE GENOMIC DNA]</scope>
    <source>
        <strain evidence="1 2">SBH6</strain>
    </source>
</reference>
<organism evidence="1 2">
    <name type="scientific">Geoglobus acetivorans</name>
    <dbReference type="NCBI Taxonomy" id="565033"/>
    <lineage>
        <taxon>Archaea</taxon>
        <taxon>Methanobacteriati</taxon>
        <taxon>Methanobacteriota</taxon>
        <taxon>Archaeoglobi</taxon>
        <taxon>Archaeoglobales</taxon>
        <taxon>Archaeoglobaceae</taxon>
        <taxon>Geoglobus</taxon>
    </lineage>
</organism>
<dbReference type="PANTHER" id="PTHR37954:SF3">
    <property type="entry name" value="DUF169 DOMAIN-CONTAINING PROTEIN"/>
    <property type="match status" value="1"/>
</dbReference>
<dbReference type="GeneID" id="90449531"/>
<sequence length="253" mass="28866">MKTSEFSRFVEKYIRPSTYPIGFKLVRHESEVPEKARRFEGITICQAYNMARRYRWTVYFDANTICPIGLVAYGFCEADELYRSGELAYDAGYASTRDVGIEFEKAVAKLKAGEYSGAFVFPLERDEVVPDFAVIYGTPAQILRLIHSVLHEKGGAFETKILGRAACSEYLEAFIEKKPRFVLPCYGDRLFGLTQDDEVAFAFPWSMAEDIARNLEATHKRGIRYPVPATSLRLKLNLPKSYEESLKNMKKSD</sequence>
<keyword evidence="2" id="KW-1185">Reference proteome</keyword>
<dbReference type="InterPro" id="IPR003748">
    <property type="entry name" value="DUF169"/>
</dbReference>
<evidence type="ECO:0000313" key="1">
    <source>
        <dbReference type="EMBL" id="XAT63107.1"/>
    </source>
</evidence>
<dbReference type="PANTHER" id="PTHR37954">
    <property type="entry name" value="BLL4979 PROTEIN"/>
    <property type="match status" value="1"/>
</dbReference>
<dbReference type="Pfam" id="PF02596">
    <property type="entry name" value="DUF169"/>
    <property type="match status" value="1"/>
</dbReference>
<dbReference type="EMBL" id="CP087714">
    <property type="protein sequence ID" value="XAT63107.1"/>
    <property type="molecule type" value="Genomic_DNA"/>
</dbReference>